<dbReference type="PANTHER" id="PTHR22809">
    <property type="entry name" value="METHYLTRANSFERASE-RELATED"/>
    <property type="match status" value="1"/>
</dbReference>
<dbReference type="eggNOG" id="KOG2361">
    <property type="taxonomic scope" value="Eukaryota"/>
</dbReference>
<dbReference type="GO" id="GO:0008173">
    <property type="term" value="F:RNA methyltransferase activity"/>
    <property type="evidence" value="ECO:0007669"/>
    <property type="project" value="UniProtKB-ARBA"/>
</dbReference>
<dbReference type="KEGG" id="olu:OSTLU_50535"/>
<dbReference type="OrthoDB" id="417697at2759"/>
<comment type="similarity">
    <text evidence="1 4">Belongs to the methyltransferase superfamily. METL family.</text>
</comment>
<dbReference type="PIRSF" id="PIRSF037755">
    <property type="entry name" value="Mettl2_prd"/>
    <property type="match status" value="1"/>
</dbReference>
<dbReference type="OMA" id="KHNACKT"/>
<dbReference type="GO" id="GO:0032259">
    <property type="term" value="P:methylation"/>
    <property type="evidence" value="ECO:0007669"/>
    <property type="project" value="UniProtKB-KW"/>
</dbReference>
<gene>
    <name evidence="6" type="ORF">OSTLU_50535</name>
</gene>
<dbReference type="InterPro" id="IPR013217">
    <property type="entry name" value="Methyltransf_12"/>
</dbReference>
<keyword evidence="3 4" id="KW-0808">Transferase</keyword>
<evidence type="ECO:0000256" key="2">
    <source>
        <dbReference type="ARBA" id="ARBA00022603"/>
    </source>
</evidence>
<dbReference type="Gene3D" id="3.40.50.150">
    <property type="entry name" value="Vaccinia Virus protein VP39"/>
    <property type="match status" value="1"/>
</dbReference>
<evidence type="ECO:0000313" key="7">
    <source>
        <dbReference type="Proteomes" id="UP000001568"/>
    </source>
</evidence>
<dbReference type="CDD" id="cd02440">
    <property type="entry name" value="AdoMet_MTases"/>
    <property type="match status" value="1"/>
</dbReference>
<dbReference type="HOGENOM" id="CLU_029724_2_0_1"/>
<dbReference type="Proteomes" id="UP000001568">
    <property type="component" value="Chromosome 9"/>
</dbReference>
<sequence>MSDTVSDFWRQKYETDARKNWDVFYKTHATNFFKDRHWLAREWPDVFAKPPEETALEDLGCGVGNTVFPLLELDAEATVYCCDFSKRAIDMVLERAATLPPRDRDRVKAFVCDATCESLLENVPAGCVDVATMVFALSAMSREKMKYCVRNLSTVMRDGQRGAICVRDYAAGDLAQERFEGKVAANQKLSENFYVRHDGTRAYYFTIEDLVALFAEEGMEMREVFIHQRTITNRADSLDMNRRWIQANFASAKICPMTFAPPERLKPTTPWGK</sequence>
<evidence type="ECO:0000259" key="5">
    <source>
        <dbReference type="Pfam" id="PF08242"/>
    </source>
</evidence>
<organism evidence="6 7">
    <name type="scientific">Ostreococcus lucimarinus (strain CCE9901)</name>
    <dbReference type="NCBI Taxonomy" id="436017"/>
    <lineage>
        <taxon>Eukaryota</taxon>
        <taxon>Viridiplantae</taxon>
        <taxon>Chlorophyta</taxon>
        <taxon>Mamiellophyceae</taxon>
        <taxon>Mamiellales</taxon>
        <taxon>Bathycoccaceae</taxon>
        <taxon>Ostreococcus</taxon>
    </lineage>
</organism>
<keyword evidence="2 4" id="KW-0489">Methyltransferase</keyword>
<evidence type="ECO:0000256" key="1">
    <source>
        <dbReference type="ARBA" id="ARBA00009725"/>
    </source>
</evidence>
<dbReference type="EMBL" id="CP000589">
    <property type="protein sequence ID" value="ABO97889.1"/>
    <property type="molecule type" value="Genomic_DNA"/>
</dbReference>
<dbReference type="PANTHER" id="PTHR22809:SF5">
    <property type="entry name" value="TRNA N(3)-METHYLCYTIDINE METHYLTRANSFERASE METTL6"/>
    <property type="match status" value="1"/>
</dbReference>
<dbReference type="STRING" id="436017.A4S2U5"/>
<name>A4S2U5_OSTLU</name>
<evidence type="ECO:0000256" key="3">
    <source>
        <dbReference type="ARBA" id="ARBA00022679"/>
    </source>
</evidence>
<dbReference type="GO" id="GO:0008757">
    <property type="term" value="F:S-adenosylmethionine-dependent methyltransferase activity"/>
    <property type="evidence" value="ECO:0007669"/>
    <property type="project" value="UniProtKB-ARBA"/>
</dbReference>
<dbReference type="InterPro" id="IPR026113">
    <property type="entry name" value="METTL2/6/8-like"/>
</dbReference>
<keyword evidence="7" id="KW-1185">Reference proteome</keyword>
<dbReference type="Pfam" id="PF08242">
    <property type="entry name" value="Methyltransf_12"/>
    <property type="match status" value="1"/>
</dbReference>
<dbReference type="AlphaFoldDB" id="A4S2U5"/>
<dbReference type="GeneID" id="5003811"/>
<dbReference type="EC" id="2.1.1.-" evidence="4"/>
<accession>A4S2U5</accession>
<dbReference type="RefSeq" id="XP_001419596.1">
    <property type="nucleotide sequence ID" value="XM_001419559.1"/>
</dbReference>
<protein>
    <recommendedName>
        <fullName evidence="4">tRNA N(3)-methylcytidine methyltransferase</fullName>
        <ecNumber evidence="4">2.1.1.-</ecNumber>
    </recommendedName>
</protein>
<dbReference type="InterPro" id="IPR029063">
    <property type="entry name" value="SAM-dependent_MTases_sf"/>
</dbReference>
<evidence type="ECO:0000256" key="4">
    <source>
        <dbReference type="PIRNR" id="PIRNR037755"/>
    </source>
</evidence>
<comment type="function">
    <text evidence="4">S-adenosyl-L-methionine-dependent methyltransferase.</text>
</comment>
<evidence type="ECO:0000313" key="6">
    <source>
        <dbReference type="EMBL" id="ABO97889.1"/>
    </source>
</evidence>
<reference evidence="6 7" key="1">
    <citation type="journal article" date="2007" name="Proc. Natl. Acad. Sci. U.S.A.">
        <title>The tiny eukaryote Ostreococcus provides genomic insights into the paradox of plankton speciation.</title>
        <authorList>
            <person name="Palenik B."/>
            <person name="Grimwood J."/>
            <person name="Aerts A."/>
            <person name="Rouze P."/>
            <person name="Salamov A."/>
            <person name="Putnam N."/>
            <person name="Dupont C."/>
            <person name="Jorgensen R."/>
            <person name="Derelle E."/>
            <person name="Rombauts S."/>
            <person name="Zhou K."/>
            <person name="Otillar R."/>
            <person name="Merchant S.S."/>
            <person name="Podell S."/>
            <person name="Gaasterland T."/>
            <person name="Napoli C."/>
            <person name="Gendler K."/>
            <person name="Manuell A."/>
            <person name="Tai V."/>
            <person name="Vallon O."/>
            <person name="Piganeau G."/>
            <person name="Jancek S."/>
            <person name="Heijde M."/>
            <person name="Jabbari K."/>
            <person name="Bowler C."/>
            <person name="Lohr M."/>
            <person name="Robbens S."/>
            <person name="Werner G."/>
            <person name="Dubchak I."/>
            <person name="Pazour G.J."/>
            <person name="Ren Q."/>
            <person name="Paulsen I."/>
            <person name="Delwiche C."/>
            <person name="Schmutz J."/>
            <person name="Rokhsar D."/>
            <person name="Van de Peer Y."/>
            <person name="Moreau H."/>
            <person name="Grigoriev I.V."/>
        </authorList>
    </citation>
    <scope>NUCLEOTIDE SEQUENCE [LARGE SCALE GENOMIC DNA]</scope>
    <source>
        <strain evidence="6 7">CCE9901</strain>
    </source>
</reference>
<dbReference type="SUPFAM" id="SSF53335">
    <property type="entry name" value="S-adenosyl-L-methionine-dependent methyltransferases"/>
    <property type="match status" value="1"/>
</dbReference>
<proteinExistence type="inferred from homology"/>
<feature type="domain" description="Methyltransferase type 12" evidence="5">
    <location>
        <begin position="58"/>
        <end position="159"/>
    </location>
</feature>
<dbReference type="Gramene" id="ABO97889">
    <property type="protein sequence ID" value="ABO97889"/>
    <property type="gene ID" value="OSTLU_50535"/>
</dbReference>